<name>A0ABQ3B2J3_9GAMM</name>
<keyword evidence="2" id="KW-1185">Reference proteome</keyword>
<evidence type="ECO:0000313" key="2">
    <source>
        <dbReference type="Proteomes" id="UP000601597"/>
    </source>
</evidence>
<protein>
    <recommendedName>
        <fullName evidence="3">Lipoprotein</fullName>
    </recommendedName>
</protein>
<dbReference type="PROSITE" id="PS51257">
    <property type="entry name" value="PROKAR_LIPOPROTEIN"/>
    <property type="match status" value="1"/>
</dbReference>
<organism evidence="1 2">
    <name type="scientific">Marinobacter zhanjiangensis</name>
    <dbReference type="NCBI Taxonomy" id="578215"/>
    <lineage>
        <taxon>Bacteria</taxon>
        <taxon>Pseudomonadati</taxon>
        <taxon>Pseudomonadota</taxon>
        <taxon>Gammaproteobacteria</taxon>
        <taxon>Pseudomonadales</taxon>
        <taxon>Marinobacteraceae</taxon>
        <taxon>Marinobacter</taxon>
    </lineage>
</organism>
<proteinExistence type="predicted"/>
<dbReference type="Proteomes" id="UP000601597">
    <property type="component" value="Unassembled WGS sequence"/>
</dbReference>
<gene>
    <name evidence="1" type="ORF">GCM10007071_24640</name>
</gene>
<dbReference type="EMBL" id="BMXV01000005">
    <property type="protein sequence ID" value="GGY76286.1"/>
    <property type="molecule type" value="Genomic_DNA"/>
</dbReference>
<reference evidence="2" key="1">
    <citation type="journal article" date="2019" name="Int. J. Syst. Evol. Microbiol.">
        <title>The Global Catalogue of Microorganisms (GCM) 10K type strain sequencing project: providing services to taxonomists for standard genome sequencing and annotation.</title>
        <authorList>
            <consortium name="The Broad Institute Genomics Platform"/>
            <consortium name="The Broad Institute Genome Sequencing Center for Infectious Disease"/>
            <person name="Wu L."/>
            <person name="Ma J."/>
        </authorList>
    </citation>
    <scope>NUCLEOTIDE SEQUENCE [LARGE SCALE GENOMIC DNA]</scope>
    <source>
        <strain evidence="2">KCTC 22280</strain>
    </source>
</reference>
<comment type="caution">
    <text evidence="1">The sequence shown here is derived from an EMBL/GenBank/DDBJ whole genome shotgun (WGS) entry which is preliminary data.</text>
</comment>
<evidence type="ECO:0008006" key="3">
    <source>
        <dbReference type="Google" id="ProtNLM"/>
    </source>
</evidence>
<sequence>MVKLGIPVRIVFLAATVFLIQGCASSDHLKLSYSSEFSLAVPLSALSDATIFSTEELSLKTGDGYLVSGRVISNASEGLSDNVSMTDYPAFLFGLRPLESLEPEDARLFENSASEIRHTYGDRKPNQETTGEFTAYTICGNGACLGYVVKTDFDDHILMVHALGATREEFTSLINGGLNAER</sequence>
<accession>A0ABQ3B2J3</accession>
<evidence type="ECO:0000313" key="1">
    <source>
        <dbReference type="EMBL" id="GGY76286.1"/>
    </source>
</evidence>